<feature type="compositionally biased region" description="Polar residues" evidence="1">
    <location>
        <begin position="1"/>
        <end position="12"/>
    </location>
</feature>
<protein>
    <submittedName>
        <fullName evidence="2">Uncharacterized protein</fullName>
    </submittedName>
</protein>
<evidence type="ECO:0000313" key="2">
    <source>
        <dbReference type="EMBL" id="PSN90849.1"/>
    </source>
</evidence>
<gene>
    <name evidence="2" type="ORF">B9Q03_05800</name>
</gene>
<name>A0A2R6AWT7_9ARCH</name>
<feature type="region of interest" description="Disordered" evidence="1">
    <location>
        <begin position="1"/>
        <end position="20"/>
    </location>
</feature>
<evidence type="ECO:0000256" key="1">
    <source>
        <dbReference type="SAM" id="MobiDB-lite"/>
    </source>
</evidence>
<organism evidence="2 3">
    <name type="scientific">Candidatus Marsarchaeota G2 archaeon OSP_D</name>
    <dbReference type="NCBI Taxonomy" id="1978157"/>
    <lineage>
        <taxon>Archaea</taxon>
        <taxon>Candidatus Marsarchaeota</taxon>
        <taxon>Candidatus Marsarchaeota group 2</taxon>
    </lineage>
</organism>
<accession>A0A2R6AWT7</accession>
<sequence length="91" mass="10785">MGNKNMSDSKTPNQDKADRHRWTKMVARVLEALKQSGVEPKDYLLSMPYIIAYMMEDQSDEEIRKFYDELVEITIDIKHIFNELPQPEKHD</sequence>
<dbReference type="AlphaFoldDB" id="A0A2R6AWT7"/>
<evidence type="ECO:0000313" key="3">
    <source>
        <dbReference type="Proteomes" id="UP000240322"/>
    </source>
</evidence>
<proteinExistence type="predicted"/>
<comment type="caution">
    <text evidence="2">The sequence shown here is derived from an EMBL/GenBank/DDBJ whole genome shotgun (WGS) entry which is preliminary data.</text>
</comment>
<reference evidence="2 3" key="1">
    <citation type="submission" date="2017-04" db="EMBL/GenBank/DDBJ databases">
        <title>Novel microbial lineages endemic to geothermal iron-oxide mats fill important gaps in the evolutionary history of Archaea.</title>
        <authorList>
            <person name="Jay Z.J."/>
            <person name="Beam J.P."/>
            <person name="Dlakic M."/>
            <person name="Rusch D.B."/>
            <person name="Kozubal M.A."/>
            <person name="Inskeep W.P."/>
        </authorList>
    </citation>
    <scope>NUCLEOTIDE SEQUENCE [LARGE SCALE GENOMIC DNA]</scope>
    <source>
        <strain evidence="2">OSP_D</strain>
    </source>
</reference>
<dbReference type="Proteomes" id="UP000240322">
    <property type="component" value="Unassembled WGS sequence"/>
</dbReference>
<dbReference type="EMBL" id="NEXE01000044">
    <property type="protein sequence ID" value="PSN90849.1"/>
    <property type="molecule type" value="Genomic_DNA"/>
</dbReference>